<name>A3IVS3_9CHRO</name>
<evidence type="ECO:0000259" key="8">
    <source>
        <dbReference type="Pfam" id="PF00535"/>
    </source>
</evidence>
<dbReference type="Gene3D" id="3.90.550.10">
    <property type="entry name" value="Spore Coat Polysaccharide Biosynthesis Protein SpsA, Chain A"/>
    <property type="match status" value="1"/>
</dbReference>
<evidence type="ECO:0000256" key="4">
    <source>
        <dbReference type="ARBA" id="ARBA00022692"/>
    </source>
</evidence>
<dbReference type="SUPFAM" id="SSF53448">
    <property type="entry name" value="Nucleotide-diphospho-sugar transferases"/>
    <property type="match status" value="1"/>
</dbReference>
<keyword evidence="3" id="KW-0808">Transferase</keyword>
<evidence type="ECO:0000256" key="1">
    <source>
        <dbReference type="ARBA" id="ARBA00004141"/>
    </source>
</evidence>
<dbReference type="PANTHER" id="PTHR43867:SF2">
    <property type="entry name" value="CELLULOSE SYNTHASE CATALYTIC SUBUNIT A [UDP-FORMING]"/>
    <property type="match status" value="1"/>
</dbReference>
<dbReference type="OrthoDB" id="9766299at2"/>
<feature type="transmembrane region" description="Helical" evidence="7">
    <location>
        <begin position="90"/>
        <end position="106"/>
    </location>
</feature>
<dbReference type="RefSeq" id="WP_008277482.1">
    <property type="nucleotide sequence ID" value="NZ_AAXW01000045.1"/>
</dbReference>
<dbReference type="InterPro" id="IPR001173">
    <property type="entry name" value="Glyco_trans_2-like"/>
</dbReference>
<keyword evidence="4 7" id="KW-0812">Transmembrane</keyword>
<sequence length="366" mass="41997">MFRSVDNQPDQTNQKKSILQLLLSNLSQRFVIFILLAIFGFLIAITLFYCVGEVNFALNKSYLYLPTFFLVILTQITIKLSPHPKSWSRGLIVTILIGLTLRYLYWRSLSTLNLSNITNSIFSVLLLGIEILFTFGTLLQLYLTLKIKDRRHQVAELSRDVINHNFIPSVAILITTYNEPLFILKRTILGCQNIDYPQKTIYLLDDGKRQEIKQLTEALGCQYITRENNDYAKAGNLNNALNQINEDLIAVFDADFIPSINFLNRTVGFFQSSKIALVQTNQNFYNIDPVARNLGLEKELTDEVEIFSRHYQLIRDSIETMVCYGSSFIVRKNYLDEIGGFVTSSVSEDYYTGIKLSAKGYKCIYL</sequence>
<comment type="subcellular location">
    <subcellularLocation>
        <location evidence="1">Membrane</location>
        <topology evidence="1">Multi-pass membrane protein</topology>
    </subcellularLocation>
</comment>
<keyword evidence="5 7" id="KW-1133">Transmembrane helix</keyword>
<evidence type="ECO:0000256" key="2">
    <source>
        <dbReference type="ARBA" id="ARBA00022676"/>
    </source>
</evidence>
<dbReference type="GO" id="GO:0005886">
    <property type="term" value="C:plasma membrane"/>
    <property type="evidence" value="ECO:0007669"/>
    <property type="project" value="TreeGrafter"/>
</dbReference>
<evidence type="ECO:0000256" key="7">
    <source>
        <dbReference type="SAM" id="Phobius"/>
    </source>
</evidence>
<dbReference type="eggNOG" id="COG1215">
    <property type="taxonomic scope" value="Bacteria"/>
</dbReference>
<protein>
    <submittedName>
        <fullName evidence="9">Cellulose synthase (UDP-forming)</fullName>
    </submittedName>
</protein>
<feature type="domain" description="Glycosyltransferase 2-like" evidence="8">
    <location>
        <begin position="172"/>
        <end position="338"/>
    </location>
</feature>
<keyword evidence="2" id="KW-0328">Glycosyltransferase</keyword>
<evidence type="ECO:0000256" key="3">
    <source>
        <dbReference type="ARBA" id="ARBA00022679"/>
    </source>
</evidence>
<comment type="caution">
    <text evidence="9">The sequence shown here is derived from an EMBL/GenBank/DDBJ whole genome shotgun (WGS) entry which is preliminary data.</text>
</comment>
<gene>
    <name evidence="9" type="ORF">CY0110_12142</name>
</gene>
<evidence type="ECO:0000256" key="5">
    <source>
        <dbReference type="ARBA" id="ARBA00022989"/>
    </source>
</evidence>
<accession>A3IVS3</accession>
<proteinExistence type="predicted"/>
<evidence type="ECO:0000313" key="9">
    <source>
        <dbReference type="EMBL" id="EAZ89384.1"/>
    </source>
</evidence>
<keyword evidence="6 7" id="KW-0472">Membrane</keyword>
<dbReference type="Pfam" id="PF00535">
    <property type="entry name" value="Glycos_transf_2"/>
    <property type="match status" value="1"/>
</dbReference>
<dbReference type="PANTHER" id="PTHR43867">
    <property type="entry name" value="CELLULOSE SYNTHASE CATALYTIC SUBUNIT A [UDP-FORMING]"/>
    <property type="match status" value="1"/>
</dbReference>
<dbReference type="GO" id="GO:0016758">
    <property type="term" value="F:hexosyltransferase activity"/>
    <property type="evidence" value="ECO:0007669"/>
    <property type="project" value="TreeGrafter"/>
</dbReference>
<feature type="non-terminal residue" evidence="9">
    <location>
        <position position="366"/>
    </location>
</feature>
<feature type="transmembrane region" description="Helical" evidence="7">
    <location>
        <begin position="30"/>
        <end position="49"/>
    </location>
</feature>
<keyword evidence="10" id="KW-1185">Reference proteome</keyword>
<dbReference type="InterPro" id="IPR050321">
    <property type="entry name" value="Glycosyltr_2/OpgH_subfam"/>
</dbReference>
<organism evidence="9 10">
    <name type="scientific">Crocosphaera chwakensis CCY0110</name>
    <dbReference type="NCBI Taxonomy" id="391612"/>
    <lineage>
        <taxon>Bacteria</taxon>
        <taxon>Bacillati</taxon>
        <taxon>Cyanobacteriota</taxon>
        <taxon>Cyanophyceae</taxon>
        <taxon>Oscillatoriophycideae</taxon>
        <taxon>Chroococcales</taxon>
        <taxon>Aphanothecaceae</taxon>
        <taxon>Crocosphaera</taxon>
        <taxon>Crocosphaera chwakensis</taxon>
    </lineage>
</organism>
<evidence type="ECO:0000313" key="10">
    <source>
        <dbReference type="Proteomes" id="UP000003781"/>
    </source>
</evidence>
<dbReference type="EMBL" id="AAXW01000045">
    <property type="protein sequence ID" value="EAZ89384.1"/>
    <property type="molecule type" value="Genomic_DNA"/>
</dbReference>
<evidence type="ECO:0000256" key="6">
    <source>
        <dbReference type="ARBA" id="ARBA00023136"/>
    </source>
</evidence>
<reference evidence="9 10" key="1">
    <citation type="submission" date="2007-03" db="EMBL/GenBank/DDBJ databases">
        <authorList>
            <person name="Stal L."/>
            <person name="Ferriera S."/>
            <person name="Johnson J."/>
            <person name="Kravitz S."/>
            <person name="Beeson K."/>
            <person name="Sutton G."/>
            <person name="Rogers Y.-H."/>
            <person name="Friedman R."/>
            <person name="Frazier M."/>
            <person name="Venter J.C."/>
        </authorList>
    </citation>
    <scope>NUCLEOTIDE SEQUENCE [LARGE SCALE GENOMIC DNA]</scope>
    <source>
        <strain evidence="9 10">CCY0110</strain>
    </source>
</reference>
<dbReference type="CDD" id="cd06421">
    <property type="entry name" value="CESA_CelA_like"/>
    <property type="match status" value="1"/>
</dbReference>
<feature type="transmembrane region" description="Helical" evidence="7">
    <location>
        <begin position="121"/>
        <end position="143"/>
    </location>
</feature>
<dbReference type="AlphaFoldDB" id="A3IVS3"/>
<feature type="transmembrane region" description="Helical" evidence="7">
    <location>
        <begin position="61"/>
        <end position="78"/>
    </location>
</feature>
<dbReference type="Proteomes" id="UP000003781">
    <property type="component" value="Unassembled WGS sequence"/>
</dbReference>
<dbReference type="InterPro" id="IPR029044">
    <property type="entry name" value="Nucleotide-diphossugar_trans"/>
</dbReference>